<dbReference type="InterPro" id="IPR050356">
    <property type="entry name" value="SulA_CellDiv_inhibitor"/>
</dbReference>
<dbReference type="Gene3D" id="3.30.70.270">
    <property type="match status" value="1"/>
</dbReference>
<reference evidence="6" key="1">
    <citation type="journal article" date="2014" name="Int. J. Syst. Evol. Microbiol.">
        <title>Complete genome sequence of Corynebacterium casei LMG S-19264T (=DSM 44701T), isolated from a smear-ripened cheese.</title>
        <authorList>
            <consortium name="US DOE Joint Genome Institute (JGI-PGF)"/>
            <person name="Walter F."/>
            <person name="Albersmeier A."/>
            <person name="Kalinowski J."/>
            <person name="Ruckert C."/>
        </authorList>
    </citation>
    <scope>NUCLEOTIDE SEQUENCE</scope>
    <source>
        <strain evidence="6">CGMCC 1.12785</strain>
    </source>
</reference>
<dbReference type="PANTHER" id="PTHR35369">
    <property type="entry name" value="BLR3025 PROTEIN-RELATED"/>
    <property type="match status" value="1"/>
</dbReference>
<dbReference type="PANTHER" id="PTHR35369:SF2">
    <property type="entry name" value="BLR3025 PROTEIN"/>
    <property type="match status" value="1"/>
</dbReference>
<protein>
    <recommendedName>
        <fullName evidence="5">UmuC domain-containing protein</fullName>
    </recommendedName>
</protein>
<accession>A0A8J2XJX8</accession>
<evidence type="ECO:0000256" key="1">
    <source>
        <dbReference type="ARBA" id="ARBA00010945"/>
    </source>
</evidence>
<dbReference type="Gene3D" id="3.40.1170.60">
    <property type="match status" value="1"/>
</dbReference>
<dbReference type="InterPro" id="IPR043502">
    <property type="entry name" value="DNA/RNA_pol_sf"/>
</dbReference>
<feature type="domain" description="UmuC" evidence="5">
    <location>
        <begin position="24"/>
        <end position="150"/>
    </location>
</feature>
<reference evidence="6" key="2">
    <citation type="submission" date="2020-09" db="EMBL/GenBank/DDBJ databases">
        <authorList>
            <person name="Sun Q."/>
            <person name="Zhou Y."/>
        </authorList>
    </citation>
    <scope>NUCLEOTIDE SEQUENCE</scope>
    <source>
        <strain evidence="6">CGMCC 1.12785</strain>
    </source>
</reference>
<dbReference type="GO" id="GO:0006281">
    <property type="term" value="P:DNA repair"/>
    <property type="evidence" value="ECO:0007669"/>
    <property type="project" value="InterPro"/>
</dbReference>
<dbReference type="RefSeq" id="WP_188549812.1">
    <property type="nucleotide sequence ID" value="NZ_BMFY01000003.1"/>
</dbReference>
<name>A0A8J2XJX8_9MICO</name>
<dbReference type="SUPFAM" id="SSF56672">
    <property type="entry name" value="DNA/RNA polymerases"/>
    <property type="match status" value="1"/>
</dbReference>
<feature type="region of interest" description="Disordered" evidence="4">
    <location>
        <begin position="326"/>
        <end position="351"/>
    </location>
</feature>
<dbReference type="Proteomes" id="UP000616114">
    <property type="component" value="Unassembled WGS sequence"/>
</dbReference>
<comment type="caution">
    <text evidence="6">The sequence shown here is derived from an EMBL/GenBank/DDBJ whole genome shotgun (WGS) entry which is preliminary data.</text>
</comment>
<gene>
    <name evidence="6" type="ORF">GCM10011333_09860</name>
</gene>
<proteinExistence type="inferred from homology"/>
<evidence type="ECO:0000259" key="5">
    <source>
        <dbReference type="Pfam" id="PF00817"/>
    </source>
</evidence>
<dbReference type="InterPro" id="IPR043128">
    <property type="entry name" value="Rev_trsase/Diguanyl_cyclase"/>
</dbReference>
<dbReference type="Pfam" id="PF00817">
    <property type="entry name" value="IMS"/>
    <property type="match status" value="1"/>
</dbReference>
<evidence type="ECO:0000313" key="6">
    <source>
        <dbReference type="EMBL" id="GGA08914.1"/>
    </source>
</evidence>
<evidence type="ECO:0000256" key="2">
    <source>
        <dbReference type="ARBA" id="ARBA00022763"/>
    </source>
</evidence>
<evidence type="ECO:0000256" key="3">
    <source>
        <dbReference type="ARBA" id="ARBA00025589"/>
    </source>
</evidence>
<dbReference type="CDD" id="cd03468">
    <property type="entry name" value="PolY_like"/>
    <property type="match status" value="1"/>
</dbReference>
<keyword evidence="2" id="KW-0227">DNA damage</keyword>
<comment type="similarity">
    <text evidence="1">Belongs to the DNA polymerase type-Y family.</text>
</comment>
<evidence type="ECO:0000256" key="4">
    <source>
        <dbReference type="SAM" id="MobiDB-lite"/>
    </source>
</evidence>
<organism evidence="6 7">
    <name type="scientific">Sediminivirga luteola</name>
    <dbReference type="NCBI Taxonomy" id="1774748"/>
    <lineage>
        <taxon>Bacteria</taxon>
        <taxon>Bacillati</taxon>
        <taxon>Actinomycetota</taxon>
        <taxon>Actinomycetes</taxon>
        <taxon>Micrococcales</taxon>
        <taxon>Brevibacteriaceae</taxon>
        <taxon>Sediminivirga</taxon>
    </lineage>
</organism>
<sequence>MPDRLLVLLAPDWPAAAAAREMDIDAHLPVAVFSGNRVIAANAPARRSGVRLGQLRRHAQHRAPGLIACRHDPSRDERVFAPLVAALEERTPEFSALHPGLLAVPVRAAAAFWGSEERAAEELLSAVTDRTGQELTAGIADALFTALAAARAGSRVAPGQDAAFLAPRPIQELHCPELPRWAGREELVDVLTHLGLRRLGDFAALPSGHVTSRFGQEGRHAHRQARGEPDPQWNPHRHETELAAEIRLDHAVMRADQLGFAGRAVATELLDAVAATGLRCSQVRVTAVSETGRRHTAIWRLEPGAGANDIADRLRWHVESWTSGAVRDQARTARPRRTGSAHSPEDTEPDGIVRILLEAVEMAEPLEDQPTLL</sequence>
<dbReference type="InterPro" id="IPR001126">
    <property type="entry name" value="UmuC"/>
</dbReference>
<comment type="function">
    <text evidence="3">Poorly processive, error-prone DNA polymerase involved in untargeted mutagenesis. Copies undamaged DNA at stalled replication forks, which arise in vivo from mismatched or misaligned primer ends. These misaligned primers can be extended by PolIV. Exhibits no 3'-5' exonuclease (proofreading) activity. May be involved in translesional synthesis, in conjunction with the beta clamp from PolIII.</text>
</comment>
<keyword evidence="7" id="KW-1185">Reference proteome</keyword>
<evidence type="ECO:0000313" key="7">
    <source>
        <dbReference type="Proteomes" id="UP000616114"/>
    </source>
</evidence>
<dbReference type="EMBL" id="BMFY01000003">
    <property type="protein sequence ID" value="GGA08914.1"/>
    <property type="molecule type" value="Genomic_DNA"/>
</dbReference>
<dbReference type="AlphaFoldDB" id="A0A8J2XJX8"/>